<comment type="miscellaneous">
    <text evidence="10">A single active site specifically recognizes both ATP and CTP and is responsible for their addition.</text>
</comment>
<keyword evidence="2 10" id="KW-0819">tRNA processing</keyword>
<feature type="binding site" evidence="10">
    <location>
        <position position="125"/>
    </location>
    <ligand>
        <name>ATP</name>
        <dbReference type="ChEBI" id="CHEBI:30616"/>
    </ligand>
</feature>
<evidence type="ECO:0000256" key="4">
    <source>
        <dbReference type="ARBA" id="ARBA00022723"/>
    </source>
</evidence>
<feature type="binding site" evidence="10">
    <location>
        <position position="146"/>
    </location>
    <ligand>
        <name>CTP</name>
        <dbReference type="ChEBI" id="CHEBI:37563"/>
    </ligand>
</feature>
<feature type="binding site" evidence="10">
    <location>
        <position position="102"/>
    </location>
    <ligand>
        <name>Mg(2+)</name>
        <dbReference type="ChEBI" id="CHEBI:18420"/>
    </ligand>
</feature>
<dbReference type="Gene3D" id="1.10.1410.30">
    <property type="entry name" value="CCA tRNA nucleotidyltransferase, domain 2"/>
    <property type="match status" value="1"/>
</dbReference>
<evidence type="ECO:0000256" key="1">
    <source>
        <dbReference type="ARBA" id="ARBA00022679"/>
    </source>
</evidence>
<dbReference type="SUPFAM" id="SSF55003">
    <property type="entry name" value="PAP/Archaeal CCA-adding enzyme, C-terminal domain"/>
    <property type="match status" value="1"/>
</dbReference>
<dbReference type="InterPro" id="IPR006116">
    <property type="entry name" value="NT_2-5OAS_ClassI-CCAase"/>
</dbReference>
<dbReference type="InterPro" id="IPR011068">
    <property type="entry name" value="NuclTrfase_I-like_C"/>
</dbReference>
<keyword evidence="8 10" id="KW-0460">Magnesium</keyword>
<comment type="cofactor">
    <cofactor evidence="10">
        <name>Mg(2+)</name>
        <dbReference type="ChEBI" id="CHEBI:18420"/>
    </cofactor>
</comment>
<dbReference type="GO" id="GO:0004810">
    <property type="term" value="F:CCA tRNA nucleotidyltransferase activity"/>
    <property type="evidence" value="ECO:0007669"/>
    <property type="project" value="UniProtKB-UniRule"/>
</dbReference>
<dbReference type="GO" id="GO:0000287">
    <property type="term" value="F:magnesium ion binding"/>
    <property type="evidence" value="ECO:0007669"/>
    <property type="project" value="UniProtKB-UniRule"/>
</dbReference>
<feature type="domain" description="tRNA nucleotidyltransferase substrate binding" evidence="12">
    <location>
        <begin position="140"/>
        <end position="255"/>
    </location>
</feature>
<dbReference type="EC" id="2.7.7.72" evidence="10"/>
<dbReference type="SUPFAM" id="SSF81301">
    <property type="entry name" value="Nucleotidyltransferase"/>
    <property type="match status" value="1"/>
</dbReference>
<comment type="subunit">
    <text evidence="10">Homodimer.</text>
</comment>
<evidence type="ECO:0000259" key="13">
    <source>
        <dbReference type="Pfam" id="PF21133"/>
    </source>
</evidence>
<dbReference type="SUPFAM" id="SSF81631">
    <property type="entry name" value="PAP/OAS1 substrate-binding domain"/>
    <property type="match status" value="1"/>
</dbReference>
<keyword evidence="3 10" id="KW-0548">Nucleotidyltransferase</keyword>
<feature type="binding site" evidence="10">
    <location>
        <position position="42"/>
    </location>
    <ligand>
        <name>ATP</name>
        <dbReference type="ChEBI" id="CHEBI:30616"/>
    </ligand>
</feature>
<gene>
    <name evidence="10" type="primary">cca</name>
    <name evidence="14" type="ORF">BXU00_01930</name>
</gene>
<dbReference type="Gene3D" id="3.30.460.10">
    <property type="entry name" value="Beta Polymerase, domain 2"/>
    <property type="match status" value="1"/>
</dbReference>
<feature type="binding site" evidence="10">
    <location>
        <position position="56"/>
    </location>
    <ligand>
        <name>Mg(2+)</name>
        <dbReference type="ChEBI" id="CHEBI:18420"/>
    </ligand>
</feature>
<comment type="catalytic activity">
    <reaction evidence="10">
        <text>a tRNA precursor + 2 CTP + ATP = a tRNA with a 3' CCA end + 3 diphosphate</text>
        <dbReference type="Rhea" id="RHEA:14433"/>
        <dbReference type="Rhea" id="RHEA-COMP:10465"/>
        <dbReference type="Rhea" id="RHEA-COMP:10468"/>
        <dbReference type="ChEBI" id="CHEBI:30616"/>
        <dbReference type="ChEBI" id="CHEBI:33019"/>
        <dbReference type="ChEBI" id="CHEBI:37563"/>
        <dbReference type="ChEBI" id="CHEBI:74896"/>
        <dbReference type="ChEBI" id="CHEBI:83071"/>
        <dbReference type="EC" id="2.7.7.72"/>
    </reaction>
</comment>
<comment type="catalytic activity">
    <reaction evidence="10">
        <text>a tRNA with a 3' CCA end + 2 CTP + ATP = a tRNA with a 3' CCACCA end + 3 diphosphate</text>
        <dbReference type="Rhea" id="RHEA:76235"/>
        <dbReference type="Rhea" id="RHEA-COMP:10468"/>
        <dbReference type="Rhea" id="RHEA-COMP:18655"/>
        <dbReference type="ChEBI" id="CHEBI:30616"/>
        <dbReference type="ChEBI" id="CHEBI:33019"/>
        <dbReference type="ChEBI" id="CHEBI:37563"/>
        <dbReference type="ChEBI" id="CHEBI:83071"/>
        <dbReference type="ChEBI" id="CHEBI:195187"/>
    </reaction>
</comment>
<evidence type="ECO:0000256" key="6">
    <source>
        <dbReference type="ARBA" id="ARBA00022800"/>
    </source>
</evidence>
<keyword evidence="7 10" id="KW-0067">ATP-binding</keyword>
<comment type="similarity">
    <text evidence="10">Belongs to the tRNA nucleotidyltransferase/poly(A) polymerase family. Archaeal CCA-adding enzyme subfamily.</text>
</comment>
<feature type="binding site" evidence="10">
    <location>
        <position position="42"/>
    </location>
    <ligand>
        <name>CTP</name>
        <dbReference type="ChEBI" id="CHEBI:37563"/>
    </ligand>
</feature>
<dbReference type="InterPro" id="IPR043519">
    <property type="entry name" value="NT_sf"/>
</dbReference>
<evidence type="ECO:0000313" key="15">
    <source>
        <dbReference type="Proteomes" id="UP000266622"/>
    </source>
</evidence>
<evidence type="ECO:0000256" key="8">
    <source>
        <dbReference type="ARBA" id="ARBA00022842"/>
    </source>
</evidence>
<dbReference type="InterPro" id="IPR042090">
    <property type="entry name" value="CCA_tRNA_nucleotrans_2"/>
</dbReference>
<dbReference type="Proteomes" id="UP000266622">
    <property type="component" value="Unassembled WGS sequence"/>
</dbReference>
<evidence type="ECO:0000313" key="14">
    <source>
        <dbReference type="EMBL" id="RIB35270.1"/>
    </source>
</evidence>
<dbReference type="AlphaFoldDB" id="A0A397WMI9"/>
<dbReference type="InterPro" id="IPR008229">
    <property type="entry name" value="CCA-adding_arc"/>
</dbReference>
<dbReference type="GO" id="GO:0160016">
    <property type="term" value="F:CCACCA tRNA nucleotidyltransferase activity"/>
    <property type="evidence" value="ECO:0007669"/>
    <property type="project" value="RHEA"/>
</dbReference>
<evidence type="ECO:0000256" key="5">
    <source>
        <dbReference type="ARBA" id="ARBA00022741"/>
    </source>
</evidence>
<keyword evidence="1 10" id="KW-0808">Transferase</keyword>
<feature type="binding site" evidence="10">
    <location>
        <position position="155"/>
    </location>
    <ligand>
        <name>CTP</name>
        <dbReference type="ChEBI" id="CHEBI:37563"/>
    </ligand>
</feature>
<evidence type="ECO:0000256" key="3">
    <source>
        <dbReference type="ARBA" id="ARBA00022695"/>
    </source>
</evidence>
<dbReference type="InterPro" id="IPR015329">
    <property type="entry name" value="tRNA_NucTransf2"/>
</dbReference>
<evidence type="ECO:0000256" key="9">
    <source>
        <dbReference type="ARBA" id="ARBA00022884"/>
    </source>
</evidence>
<dbReference type="Pfam" id="PF09249">
    <property type="entry name" value="tRNA_NucTransf2"/>
    <property type="match status" value="1"/>
</dbReference>
<comment type="caution">
    <text evidence="14">The sequence shown here is derived from an EMBL/GenBank/DDBJ whole genome shotgun (WGS) entry which is preliminary data.</text>
</comment>
<dbReference type="InterPro" id="IPR048833">
    <property type="entry name" value="CAA_C"/>
</dbReference>
<keyword evidence="5 10" id="KW-0547">Nucleotide-binding</keyword>
<evidence type="ECO:0000259" key="12">
    <source>
        <dbReference type="Pfam" id="PF09249"/>
    </source>
</evidence>
<dbReference type="Pfam" id="PF01909">
    <property type="entry name" value="NTP_transf_2"/>
    <property type="match status" value="1"/>
</dbReference>
<sequence length="416" mass="49286">MFEDILKKIKPSEEERKRVYEIIREIVERLEKRGLEVFLGGSFAKDTWISNNYDIDLFILFRDGEGISKKIEETLKEEKMDYAKVRGSRDYFKVFYRGMEFELVPALKIGKVEDAENVIDLSPFHVSYVRSKIEGTNLADEIRLLKVFMKNIGTYGAESYVRGFSGYATELLILYYKSFYNLILNTQDWRPKVFLDIEGYYNDIRKAINVMGKDKTKSPIIIVDPVYPVRNATSSVSVHKFAEFIYYSRILLEEMRNGLDVSKYFEIKKKVDISKYLEYAKRYGANLLYIEIEGKGGSKDIKNTKALKFFKRLVKELEVNNFPILRKFVIFDEKVIGIIYVYLDKLLEYRKKEGPLVWDKESFEKFLKKHRNEEVFVEEDGRVYAIINKKVKSEEILEDMRNKYSNSIEKFYFKLY</sequence>
<dbReference type="Pfam" id="PF21133">
    <property type="entry name" value="CAA_C"/>
    <property type="match status" value="1"/>
</dbReference>
<dbReference type="NCBIfam" id="TIGR03671">
    <property type="entry name" value="cca_archaeal"/>
    <property type="match status" value="1"/>
</dbReference>
<feature type="domain" description="Polymerase nucleotidyl transferase" evidence="11">
    <location>
        <begin position="22"/>
        <end position="79"/>
    </location>
</feature>
<accession>A0A397WMI9</accession>
<dbReference type="GO" id="GO:0000049">
    <property type="term" value="F:tRNA binding"/>
    <property type="evidence" value="ECO:0007669"/>
    <property type="project" value="UniProtKB-UniRule"/>
</dbReference>
<feature type="binding site" evidence="10">
    <location>
        <position position="45"/>
    </location>
    <ligand>
        <name>CTP</name>
        <dbReference type="ChEBI" id="CHEBI:37563"/>
    </ligand>
</feature>
<feature type="binding site" evidence="10">
    <location>
        <position position="146"/>
    </location>
    <ligand>
        <name>ATP</name>
        <dbReference type="ChEBI" id="CHEBI:30616"/>
    </ligand>
</feature>
<keyword evidence="4 10" id="KW-0479">Metal-binding</keyword>
<organism evidence="14 15">
    <name type="scientific">Candidatus Nanoclepta minutus</name>
    <dbReference type="NCBI Taxonomy" id="1940235"/>
    <lineage>
        <taxon>Archaea</taxon>
        <taxon>Nanobdellota</taxon>
        <taxon>Candidatus Nanoclepta</taxon>
    </lineage>
</organism>
<evidence type="ECO:0000256" key="7">
    <source>
        <dbReference type="ARBA" id="ARBA00022840"/>
    </source>
</evidence>
<dbReference type="GO" id="GO:0042245">
    <property type="term" value="P:RNA repair"/>
    <property type="evidence" value="ECO:0007669"/>
    <property type="project" value="UniProtKB-KW"/>
</dbReference>
<dbReference type="GO" id="GO:0001680">
    <property type="term" value="P:tRNA 3'-terminal CCA addition"/>
    <property type="evidence" value="ECO:0007669"/>
    <property type="project" value="UniProtKB-UniRule"/>
</dbReference>
<proteinExistence type="inferred from homology"/>
<feature type="binding site" evidence="10">
    <location>
        <position position="45"/>
    </location>
    <ligand>
        <name>ATP</name>
        <dbReference type="ChEBI" id="CHEBI:30616"/>
    </ligand>
</feature>
<dbReference type="InterPro" id="IPR002934">
    <property type="entry name" value="Polymerase_NTP_transf_dom"/>
</dbReference>
<dbReference type="GO" id="GO:0005524">
    <property type="term" value="F:ATP binding"/>
    <property type="evidence" value="ECO:0007669"/>
    <property type="project" value="UniProtKB-UniRule"/>
</dbReference>
<dbReference type="PANTHER" id="PTHR39643">
    <property type="entry name" value="CCA-ADDING ENZYME"/>
    <property type="match status" value="1"/>
</dbReference>
<comment type="function">
    <text evidence="10">Catalyzes the addition and repair of the essential 3'-terminal CCA sequence in tRNAs without using a nucleic acid template. Adds these three nucleotides in the order of C, C, and A to the tRNA nucleotide-73, using CTP and ATP as substrates and producing inorganic pyrophosphate. tRNA 3'-terminal CCA addition is required both for tRNA processing and repair. Also involved in tRNA surveillance by mediating tandem CCA addition to generate a CCACCA at the 3' terminus of unstable tRNAs. While stable tRNAs receive only 3'-terminal CCA, unstable tRNAs are marked with CCACCA and rapidly degraded.</text>
</comment>
<dbReference type="PIRSF" id="PIRSF005335">
    <property type="entry name" value="CCA_arch"/>
    <property type="match status" value="1"/>
</dbReference>
<keyword evidence="6 10" id="KW-0692">RNA repair</keyword>
<reference evidence="14 15" key="1">
    <citation type="journal article" date="2018" name="Syst. Appl. Microbiol.">
        <title>A new symbiotic nanoarchaeote (Candidatus Nanoclepta minutus) and its host (Zestosphaera tikiterensis gen. nov., sp. nov.) from a New Zealand hot spring.</title>
        <authorList>
            <person name="St John E."/>
            <person name="Liu Y."/>
            <person name="Podar M."/>
            <person name="Stott M.B."/>
            <person name="Meneghin J."/>
            <person name="Chen Z."/>
            <person name="Lagutin K."/>
            <person name="Mitchell K."/>
            <person name="Reysenbach A.L."/>
        </authorList>
    </citation>
    <scope>NUCLEOTIDE SEQUENCE [LARGE SCALE GENOMIC DNA]</scope>
    <source>
        <strain evidence="14">NZ3</strain>
    </source>
</reference>
<dbReference type="HAMAP" id="MF_01264">
    <property type="entry name" value="CCA_arch"/>
    <property type="match status" value="1"/>
</dbReference>
<dbReference type="CDD" id="cd05400">
    <property type="entry name" value="NT_2-5OAS_ClassI-CCAase"/>
    <property type="match status" value="1"/>
</dbReference>
<dbReference type="Gene3D" id="3.30.70.590">
    <property type="entry name" value="Poly(A) polymerase predicted RNA binding domain"/>
    <property type="match status" value="1"/>
</dbReference>
<feature type="binding site" evidence="10">
    <location>
        <position position="125"/>
    </location>
    <ligand>
        <name>CTP</name>
        <dbReference type="ChEBI" id="CHEBI:37563"/>
    </ligand>
</feature>
<name>A0A397WMI9_9ARCH</name>
<protein>
    <recommendedName>
        <fullName evidence="10">CCA-adding enzyme</fullName>
        <ecNumber evidence="10">2.7.7.72</ecNumber>
    </recommendedName>
    <alternativeName>
        <fullName evidence="10">CCA tRNA nucleotidyltransferase</fullName>
    </alternativeName>
    <alternativeName>
        <fullName evidence="10">tRNA CCA-pyrophosphorylase</fullName>
    </alternativeName>
    <alternativeName>
        <fullName evidence="10">tRNA adenylyl-/cytidylyl- transferase</fullName>
    </alternativeName>
    <alternativeName>
        <fullName evidence="10">tRNA nucleotidyltransferase</fullName>
    </alternativeName>
    <alternativeName>
        <fullName evidence="10">tRNA-NT</fullName>
    </alternativeName>
</protein>
<evidence type="ECO:0000259" key="11">
    <source>
        <dbReference type="Pfam" id="PF01909"/>
    </source>
</evidence>
<evidence type="ECO:0000256" key="10">
    <source>
        <dbReference type="HAMAP-Rule" id="MF_01264"/>
    </source>
</evidence>
<dbReference type="PANTHER" id="PTHR39643:SF1">
    <property type="entry name" value="CCA-ADDING ENZYME"/>
    <property type="match status" value="1"/>
</dbReference>
<keyword evidence="9 10" id="KW-0694">RNA-binding</keyword>
<feature type="domain" description="CCA-adding enzyme C-terminal" evidence="13">
    <location>
        <begin position="311"/>
        <end position="406"/>
    </location>
</feature>
<feature type="binding site" evidence="10">
    <location>
        <position position="54"/>
    </location>
    <ligand>
        <name>Mg(2+)</name>
        <dbReference type="ChEBI" id="CHEBI:18420"/>
    </ligand>
</feature>
<evidence type="ECO:0000256" key="2">
    <source>
        <dbReference type="ARBA" id="ARBA00022694"/>
    </source>
</evidence>
<dbReference type="EMBL" id="MWMI01000003">
    <property type="protein sequence ID" value="RIB35270.1"/>
    <property type="molecule type" value="Genomic_DNA"/>
</dbReference>
<feature type="binding site" evidence="10">
    <location>
        <position position="155"/>
    </location>
    <ligand>
        <name>ATP</name>
        <dbReference type="ChEBI" id="CHEBI:30616"/>
    </ligand>
</feature>